<dbReference type="Gene3D" id="1.20.1250.20">
    <property type="entry name" value="MFS general substrate transporter like domains"/>
    <property type="match status" value="1"/>
</dbReference>
<feature type="domain" description="Major facilitator superfamily (MFS) profile" evidence="7">
    <location>
        <begin position="16"/>
        <end position="327"/>
    </location>
</feature>
<evidence type="ECO:0000259" key="7">
    <source>
        <dbReference type="PROSITE" id="PS50850"/>
    </source>
</evidence>
<feature type="transmembrane region" description="Helical" evidence="6">
    <location>
        <begin position="140"/>
        <end position="159"/>
    </location>
</feature>
<dbReference type="InterPro" id="IPR020846">
    <property type="entry name" value="MFS_dom"/>
</dbReference>
<sequence length="327" mass="34976">MNQKISPPSQKLDGLFLLALSMAVFFVGVTEFMLSSMLGPLAQAFHTTTSGAAWLISSYAFSYAIAAPLLGYFSDRMQRRKLLLLALILFAVDTLAIVIAPTLEIAVVLRVIGGIASAIIIPTTFALVAEVVAPQRQAGAMGQVMLGMTLGIAAGPALAGLLSDFFGWATPFLMVSCGCVLVFLMARQRLPVQAVAPRAEGHALGWCRQWSILRPLIAKGAWNGTGVAGLLLSGEVLRQRYGFSTAQIGISIAAFGVGLAVGNLAAGYLRRYLKRDEDMLLLVLALLVLSMSTFMLLPLPLPVVRESEINQKGKARKLWDIEEGKGI</sequence>
<keyword evidence="4 6" id="KW-1133">Transmembrane helix</keyword>
<feature type="transmembrane region" description="Helical" evidence="6">
    <location>
        <begin position="82"/>
        <end position="101"/>
    </location>
</feature>
<keyword evidence="3 6" id="KW-0812">Transmembrane</keyword>
<accession>A0A4Y6E8V5</accession>
<dbReference type="EMBL" id="MK934841">
    <property type="protein sequence ID" value="QDF15025.1"/>
    <property type="molecule type" value="Genomic_DNA"/>
</dbReference>
<feature type="transmembrane region" description="Helical" evidence="6">
    <location>
        <begin position="281"/>
        <end position="304"/>
    </location>
</feature>
<reference evidence="8 9" key="1">
    <citation type="submission" date="2019-05" db="EMBL/GenBank/DDBJ databases">
        <title>Genome sequence for Pseudomonas phage UMP151 from the female bladder microbiota.</title>
        <authorList>
            <person name="Johnson G."/>
            <person name="Putonti C."/>
        </authorList>
    </citation>
    <scope>NUCLEOTIDE SEQUENCE [LARGE SCALE GENOMIC DNA]</scope>
</reference>
<keyword evidence="5 6" id="KW-0472">Membrane</keyword>
<dbReference type="Proteomes" id="UP000317107">
    <property type="component" value="Genome"/>
</dbReference>
<dbReference type="InterPro" id="IPR001958">
    <property type="entry name" value="Tet-R_TetA/multi-R_MdtG-like"/>
</dbReference>
<dbReference type="GO" id="GO:0022857">
    <property type="term" value="F:transmembrane transporter activity"/>
    <property type="evidence" value="ECO:0007669"/>
    <property type="project" value="InterPro"/>
</dbReference>
<evidence type="ECO:0000313" key="9">
    <source>
        <dbReference type="Proteomes" id="UP000317107"/>
    </source>
</evidence>
<dbReference type="InterPro" id="IPR036259">
    <property type="entry name" value="MFS_trans_sf"/>
</dbReference>
<evidence type="ECO:0000256" key="2">
    <source>
        <dbReference type="ARBA" id="ARBA00022475"/>
    </source>
</evidence>
<feature type="transmembrane region" description="Helical" evidence="6">
    <location>
        <begin position="248"/>
        <end position="269"/>
    </location>
</feature>
<dbReference type="RefSeq" id="YP_010773886.1">
    <property type="nucleotide sequence ID" value="NC_074747.1"/>
</dbReference>
<dbReference type="PROSITE" id="PS50850">
    <property type="entry name" value="MFS"/>
    <property type="match status" value="1"/>
</dbReference>
<evidence type="ECO:0000256" key="6">
    <source>
        <dbReference type="SAM" id="Phobius"/>
    </source>
</evidence>
<dbReference type="PANTHER" id="PTHR43124:SF3">
    <property type="entry name" value="CHLORAMPHENICOL EFFLUX PUMP RV0191"/>
    <property type="match status" value="1"/>
</dbReference>
<dbReference type="GO" id="GO:0005886">
    <property type="term" value="C:plasma membrane"/>
    <property type="evidence" value="ECO:0007669"/>
    <property type="project" value="UniProtKB-SubCell"/>
</dbReference>
<feature type="transmembrane region" description="Helical" evidence="6">
    <location>
        <begin position="54"/>
        <end position="73"/>
    </location>
</feature>
<dbReference type="InterPro" id="IPR050189">
    <property type="entry name" value="MFS_Efflux_Transporters"/>
</dbReference>
<dbReference type="Pfam" id="PF07690">
    <property type="entry name" value="MFS_1"/>
    <property type="match status" value="1"/>
</dbReference>
<feature type="transmembrane region" description="Helical" evidence="6">
    <location>
        <begin position="165"/>
        <end position="186"/>
    </location>
</feature>
<evidence type="ECO:0000256" key="5">
    <source>
        <dbReference type="ARBA" id="ARBA00023136"/>
    </source>
</evidence>
<evidence type="ECO:0000256" key="4">
    <source>
        <dbReference type="ARBA" id="ARBA00022989"/>
    </source>
</evidence>
<comment type="subcellular location">
    <subcellularLocation>
        <location evidence="1">Cell membrane</location>
        <topology evidence="1">Multi-pass membrane protein</topology>
    </subcellularLocation>
</comment>
<keyword evidence="2" id="KW-1003">Cell membrane</keyword>
<evidence type="ECO:0000256" key="1">
    <source>
        <dbReference type="ARBA" id="ARBA00004651"/>
    </source>
</evidence>
<dbReference type="PRINTS" id="PR01035">
    <property type="entry name" value="TCRTETA"/>
</dbReference>
<dbReference type="SUPFAM" id="SSF103473">
    <property type="entry name" value="MFS general substrate transporter"/>
    <property type="match status" value="1"/>
</dbReference>
<dbReference type="InterPro" id="IPR011701">
    <property type="entry name" value="MFS"/>
</dbReference>
<protein>
    <submittedName>
        <fullName evidence="8">MFS transporter</fullName>
    </submittedName>
</protein>
<evidence type="ECO:0000256" key="3">
    <source>
        <dbReference type="ARBA" id="ARBA00022692"/>
    </source>
</evidence>
<dbReference type="KEGG" id="vg:80456775"/>
<feature type="transmembrane region" description="Helical" evidence="6">
    <location>
        <begin position="107"/>
        <end position="128"/>
    </location>
</feature>
<evidence type="ECO:0000313" key="8">
    <source>
        <dbReference type="EMBL" id="QDF15025.1"/>
    </source>
</evidence>
<proteinExistence type="predicted"/>
<dbReference type="PANTHER" id="PTHR43124">
    <property type="entry name" value="PURINE EFFLUX PUMP PBUE"/>
    <property type="match status" value="1"/>
</dbReference>
<keyword evidence="9" id="KW-1185">Reference proteome</keyword>
<dbReference type="GeneID" id="80456775"/>
<name>A0A4Y6E8V5_9CAUD</name>
<organism evidence="8 9">
    <name type="scientific">Pseudomonas phage UMP151</name>
    <dbReference type="NCBI Taxonomy" id="2580353"/>
    <lineage>
        <taxon>Viruses</taxon>
        <taxon>Duplodnaviria</taxon>
        <taxon>Heunggongvirae</taxon>
        <taxon>Uroviricota</taxon>
        <taxon>Caudoviricetes</taxon>
        <taxon>Guarnerosvirinae</taxon>
        <taxon>Torontovirus</taxon>
        <taxon>Torontovirus UMP151</taxon>
    </lineage>
</organism>